<comment type="subcellular location">
    <subcellularLocation>
        <location evidence="1">Membrane</location>
        <topology evidence="1">Multi-pass membrane protein</topology>
    </subcellularLocation>
</comment>
<organism evidence="7 8">
    <name type="scientific">Acetobacter tropicalis NBRC 101654</name>
    <dbReference type="NCBI Taxonomy" id="749388"/>
    <lineage>
        <taxon>Bacteria</taxon>
        <taxon>Pseudomonadati</taxon>
        <taxon>Pseudomonadota</taxon>
        <taxon>Alphaproteobacteria</taxon>
        <taxon>Acetobacterales</taxon>
        <taxon>Acetobacteraceae</taxon>
        <taxon>Acetobacter</taxon>
    </lineage>
</organism>
<feature type="transmembrane region" description="Helical" evidence="6">
    <location>
        <begin position="42"/>
        <end position="63"/>
    </location>
</feature>
<dbReference type="PANTHER" id="PTHR43461:SF1">
    <property type="entry name" value="TRANSMEMBRANE PROTEIN 256"/>
    <property type="match status" value="1"/>
</dbReference>
<feature type="transmembrane region" description="Helical" evidence="6">
    <location>
        <begin position="105"/>
        <end position="128"/>
    </location>
</feature>
<evidence type="ECO:0000256" key="3">
    <source>
        <dbReference type="ARBA" id="ARBA00022692"/>
    </source>
</evidence>
<dbReference type="Pfam" id="PF04241">
    <property type="entry name" value="DUF423"/>
    <property type="match status" value="1"/>
</dbReference>
<dbReference type="Proteomes" id="UP000004319">
    <property type="component" value="Unassembled WGS sequence"/>
</dbReference>
<dbReference type="PANTHER" id="PTHR43461">
    <property type="entry name" value="TRANSMEMBRANE PROTEIN 256"/>
    <property type="match status" value="1"/>
</dbReference>
<proteinExistence type="inferred from homology"/>
<dbReference type="InterPro" id="IPR006696">
    <property type="entry name" value="DUF423"/>
</dbReference>
<evidence type="ECO:0000313" key="8">
    <source>
        <dbReference type="Proteomes" id="UP000004319"/>
    </source>
</evidence>
<gene>
    <name evidence="7" type="ORF">ATPR_2236</name>
</gene>
<keyword evidence="3 6" id="KW-0812">Transmembrane</keyword>
<feature type="transmembrane region" description="Helical" evidence="6">
    <location>
        <begin position="134"/>
        <end position="158"/>
    </location>
</feature>
<sequence>MLRNKVFRVRLSAPTPVFLFPLRQDTPYRKRIMVSSSLIPRLWRICGALFAGTGTIMGALTAHMPDANFGAGGRAMAHGAMEMQMWHALALIVLGLTTHQKPARLLAIGGCGLLLGTVLFCGGVYYTAFSGHHAAHVAPTGGSILILSWLCLAVGWAFRA</sequence>
<evidence type="ECO:0000256" key="1">
    <source>
        <dbReference type="ARBA" id="ARBA00004141"/>
    </source>
</evidence>
<evidence type="ECO:0000256" key="6">
    <source>
        <dbReference type="SAM" id="Phobius"/>
    </source>
</evidence>
<keyword evidence="5 6" id="KW-0472">Membrane</keyword>
<dbReference type="GO" id="GO:0005886">
    <property type="term" value="C:plasma membrane"/>
    <property type="evidence" value="ECO:0007669"/>
    <property type="project" value="TreeGrafter"/>
</dbReference>
<accession>F7VFT7</accession>
<dbReference type="EMBL" id="BABS01000076">
    <property type="protein sequence ID" value="GAA09232.1"/>
    <property type="molecule type" value="Genomic_DNA"/>
</dbReference>
<feature type="transmembrane region" description="Helical" evidence="6">
    <location>
        <begin position="75"/>
        <end position="98"/>
    </location>
</feature>
<evidence type="ECO:0000256" key="4">
    <source>
        <dbReference type="ARBA" id="ARBA00022989"/>
    </source>
</evidence>
<comment type="caution">
    <text evidence="7">The sequence shown here is derived from an EMBL/GenBank/DDBJ whole genome shotgun (WGS) entry which is preliminary data.</text>
</comment>
<protein>
    <recommendedName>
        <fullName evidence="9">DUF423 domain-containing protein</fullName>
    </recommendedName>
</protein>
<evidence type="ECO:0008006" key="9">
    <source>
        <dbReference type="Google" id="ProtNLM"/>
    </source>
</evidence>
<keyword evidence="4 6" id="KW-1133">Transmembrane helix</keyword>
<name>F7VFT7_9PROT</name>
<evidence type="ECO:0000256" key="2">
    <source>
        <dbReference type="ARBA" id="ARBA00009694"/>
    </source>
</evidence>
<evidence type="ECO:0000256" key="5">
    <source>
        <dbReference type="ARBA" id="ARBA00023136"/>
    </source>
</evidence>
<dbReference type="AlphaFoldDB" id="F7VFT7"/>
<evidence type="ECO:0000313" key="7">
    <source>
        <dbReference type="EMBL" id="GAA09232.1"/>
    </source>
</evidence>
<comment type="similarity">
    <text evidence="2">Belongs to the UPF0382 family.</text>
</comment>
<reference evidence="7 8" key="1">
    <citation type="journal article" date="2011" name="Biochem. Biophys. Res. Commun.">
        <title>Increased number of Arginine-based salt bridges contributes to the thermotolerance of thermotolerant acetic acid bacteria, Acetobacter tropicalis SKU1100.</title>
        <authorList>
            <person name="Matsutani M."/>
            <person name="Hirakawa H."/>
            <person name="Nishikura M."/>
            <person name="Soemphol W."/>
            <person name="Ali I.A.I."/>
            <person name="Yakushi T."/>
            <person name="Matsushita K."/>
        </authorList>
    </citation>
    <scope>NUCLEOTIDE SEQUENCE [LARGE SCALE GENOMIC DNA]</scope>
    <source>
        <strain evidence="7 8">NBRC 101654</strain>
    </source>
</reference>